<dbReference type="GO" id="GO:0005576">
    <property type="term" value="C:extracellular region"/>
    <property type="evidence" value="ECO:0007669"/>
    <property type="project" value="TreeGrafter"/>
</dbReference>
<keyword evidence="4" id="KW-0472">Membrane</keyword>
<reference evidence="7 8" key="1">
    <citation type="submission" date="2017-12" db="EMBL/GenBank/DDBJ databases">
        <authorList>
            <person name="Hurst M.R.H."/>
        </authorList>
    </citation>
    <scope>NUCLEOTIDE SEQUENCE [LARGE SCALE GENOMIC DNA]</scope>
    <source>
        <strain evidence="7 8">SY-3-19</strain>
    </source>
</reference>
<dbReference type="PROSITE" id="PS51820">
    <property type="entry name" value="PA14"/>
    <property type="match status" value="1"/>
</dbReference>
<dbReference type="InterPro" id="IPR011874">
    <property type="entry name" value="Fibro_Slime"/>
</dbReference>
<dbReference type="SMART" id="SM00758">
    <property type="entry name" value="PA14"/>
    <property type="match status" value="1"/>
</dbReference>
<evidence type="ECO:0000256" key="3">
    <source>
        <dbReference type="ARBA" id="ARBA00023180"/>
    </source>
</evidence>
<comment type="similarity">
    <text evidence="1">Belongs to the prespore-cell-inducing factor family.</text>
</comment>
<dbReference type="InterPro" id="IPR011658">
    <property type="entry name" value="PA14_dom"/>
</dbReference>
<accession>A0A2S7K1V0</accession>
<keyword evidence="2 5" id="KW-0732">Signal</keyword>
<feature type="transmembrane region" description="Helical" evidence="4">
    <location>
        <begin position="221"/>
        <end position="241"/>
    </location>
</feature>
<dbReference type="RefSeq" id="WP_104831692.1">
    <property type="nucleotide sequence ID" value="NZ_PJCH01000015.1"/>
</dbReference>
<dbReference type="Pfam" id="PF07589">
    <property type="entry name" value="PEP-CTERM"/>
    <property type="match status" value="1"/>
</dbReference>
<feature type="chain" id="PRO_5015487129" evidence="5">
    <location>
        <begin position="20"/>
        <end position="247"/>
    </location>
</feature>
<evidence type="ECO:0000256" key="5">
    <source>
        <dbReference type="SAM" id="SignalP"/>
    </source>
</evidence>
<evidence type="ECO:0000256" key="4">
    <source>
        <dbReference type="SAM" id="Phobius"/>
    </source>
</evidence>
<name>A0A2S7K1V0_9PROT</name>
<dbReference type="NCBIfam" id="TIGR02148">
    <property type="entry name" value="Fibro_Slime"/>
    <property type="match status" value="1"/>
</dbReference>
<dbReference type="InterPro" id="IPR037524">
    <property type="entry name" value="PA14/GLEYA"/>
</dbReference>
<evidence type="ECO:0000313" key="8">
    <source>
        <dbReference type="Proteomes" id="UP000239504"/>
    </source>
</evidence>
<dbReference type="EMBL" id="PJCH01000015">
    <property type="protein sequence ID" value="PQA86480.1"/>
    <property type="molecule type" value="Genomic_DNA"/>
</dbReference>
<evidence type="ECO:0000259" key="6">
    <source>
        <dbReference type="PROSITE" id="PS51820"/>
    </source>
</evidence>
<keyword evidence="4" id="KW-0812">Transmembrane</keyword>
<feature type="signal peptide" evidence="5">
    <location>
        <begin position="1"/>
        <end position="19"/>
    </location>
</feature>
<dbReference type="OrthoDB" id="1090891at2"/>
<dbReference type="AlphaFoldDB" id="A0A2S7K1V0"/>
<comment type="caution">
    <text evidence="7">The sequence shown here is derived from an EMBL/GenBank/DDBJ whole genome shotgun (WGS) entry which is preliminary data.</text>
</comment>
<dbReference type="InterPro" id="IPR013424">
    <property type="entry name" value="Ice-binding_C"/>
</dbReference>
<proteinExistence type="inferred from homology"/>
<gene>
    <name evidence="7" type="ORF">CW354_19325</name>
</gene>
<sequence length="247" mass="26659">MRILMAAAATLLMTGGASAASITLTGTVRDFNDSHPDFEGVIATDKGIVETTLGGDGKPVYASATTTPTTSGAANFNQWYNDTPGVNMSDSLSIMLDDPENDGVYTYSDSSFFPIDGELFGNQGRSHNYHFTFELATEFTYTGGETFTFTGDDDLWVFIDDELVIDLGGVHTAQTASVNLDDLGLTLGEDYNFNLFFAERHTTQSSFRIETSILLKDVREVPLPAALPLFLAGAGLFGAAARKKRKK</sequence>
<dbReference type="PANTHER" id="PTHR31137:SF5">
    <property type="entry name" value="PROTEIN PSIQ-RELATED"/>
    <property type="match status" value="1"/>
</dbReference>
<keyword evidence="3" id="KW-0325">Glycoprotein</keyword>
<keyword evidence="8" id="KW-1185">Reference proteome</keyword>
<evidence type="ECO:0000256" key="1">
    <source>
        <dbReference type="ARBA" id="ARBA00008709"/>
    </source>
</evidence>
<evidence type="ECO:0000313" key="7">
    <source>
        <dbReference type="EMBL" id="PQA86480.1"/>
    </source>
</evidence>
<dbReference type="InterPro" id="IPR051154">
    <property type="entry name" value="Prespore-cell_inducing_factor"/>
</dbReference>
<protein>
    <submittedName>
        <fullName evidence="7">Fibro-slime family protein</fullName>
    </submittedName>
</protein>
<evidence type="ECO:0000256" key="2">
    <source>
        <dbReference type="ARBA" id="ARBA00022729"/>
    </source>
</evidence>
<keyword evidence="4" id="KW-1133">Transmembrane helix</keyword>
<dbReference type="Proteomes" id="UP000239504">
    <property type="component" value="Unassembled WGS sequence"/>
</dbReference>
<feature type="domain" description="PA14" evidence="6">
    <location>
        <begin position="70"/>
        <end position="226"/>
    </location>
</feature>
<dbReference type="Pfam" id="PF07691">
    <property type="entry name" value="PA14"/>
    <property type="match status" value="1"/>
</dbReference>
<dbReference type="PANTHER" id="PTHR31137">
    <property type="entry name" value="PROTEIN PSIB-RELATED-RELATED"/>
    <property type="match status" value="1"/>
</dbReference>
<organism evidence="7 8">
    <name type="scientific">Hyphococcus luteus</name>
    <dbReference type="NCBI Taxonomy" id="2058213"/>
    <lineage>
        <taxon>Bacteria</taxon>
        <taxon>Pseudomonadati</taxon>
        <taxon>Pseudomonadota</taxon>
        <taxon>Alphaproteobacteria</taxon>
        <taxon>Parvularculales</taxon>
        <taxon>Parvularculaceae</taxon>
        <taxon>Hyphococcus</taxon>
    </lineage>
</organism>